<dbReference type="PANTHER" id="PTHR43232">
    <property type="entry name" value="MOLYBDENUM COFACTOR BIOSYNTHESIS PROTEIN B"/>
    <property type="match status" value="1"/>
</dbReference>
<sequence length="179" mass="19061">MSSQSTKEHKEGTQKAYSFYLVTISSSRFSEFGAVTSPEDASDGSGKLMQELVISSGHAVTKYELVPDDPSLIKGAIHRALESEADVVITSGGTGLASKDVTIESVVPLFEKDIPGFGELFRFKSIEQIGSSVILSRAAAGLLKGKVIFCVPGSPNAVELALRDIILPETGHLVKHARQ</sequence>
<dbReference type="GO" id="GO:0006777">
    <property type="term" value="P:Mo-molybdopterin cofactor biosynthetic process"/>
    <property type="evidence" value="ECO:0007669"/>
    <property type="project" value="InterPro"/>
</dbReference>
<dbReference type="SMART" id="SM00852">
    <property type="entry name" value="MoCF_biosynth"/>
    <property type="match status" value="1"/>
</dbReference>
<dbReference type="Proteomes" id="UP000199259">
    <property type="component" value="Unassembled WGS sequence"/>
</dbReference>
<dbReference type="PANTHER" id="PTHR43232:SF2">
    <property type="entry name" value="MOLYBDENUM COFACTOR BIOSYNTHESIS PROTEIN B"/>
    <property type="match status" value="1"/>
</dbReference>
<protein>
    <submittedName>
        <fullName evidence="2">Molybdopterin adenylyltransferase</fullName>
    </submittedName>
</protein>
<dbReference type="FunFam" id="3.40.980.10:FF:000006">
    <property type="entry name" value="Molybdenum cofactor biosynthesis protein B"/>
    <property type="match status" value="1"/>
</dbReference>
<dbReference type="EMBL" id="FNCA01000002">
    <property type="protein sequence ID" value="SDF50231.1"/>
    <property type="molecule type" value="Genomic_DNA"/>
</dbReference>
<gene>
    <name evidence="2" type="ORF">SAMN04488589_0716</name>
</gene>
<comment type="caution">
    <text evidence="2">The sequence shown here is derived from an EMBL/GenBank/DDBJ whole genome shotgun (WGS) entry which is preliminary data.</text>
</comment>
<evidence type="ECO:0000313" key="2">
    <source>
        <dbReference type="EMBL" id="SDF50231.1"/>
    </source>
</evidence>
<dbReference type="OrthoDB" id="205337at2157"/>
<keyword evidence="2" id="KW-0548">Nucleotidyltransferase</keyword>
<evidence type="ECO:0000259" key="1">
    <source>
        <dbReference type="SMART" id="SM00852"/>
    </source>
</evidence>
<dbReference type="SUPFAM" id="SSF53218">
    <property type="entry name" value="Molybdenum cofactor biosynthesis proteins"/>
    <property type="match status" value="1"/>
</dbReference>
<dbReference type="Pfam" id="PF00994">
    <property type="entry name" value="MoCF_biosynth"/>
    <property type="match status" value="1"/>
</dbReference>
<name>A0A7Z7AV33_9EURY</name>
<dbReference type="RefSeq" id="WP_091708768.1">
    <property type="nucleotide sequence ID" value="NZ_FNCA01000002.1"/>
</dbReference>
<dbReference type="GO" id="GO:0016779">
    <property type="term" value="F:nucleotidyltransferase activity"/>
    <property type="evidence" value="ECO:0007669"/>
    <property type="project" value="UniProtKB-KW"/>
</dbReference>
<reference evidence="2 3" key="1">
    <citation type="submission" date="2016-10" db="EMBL/GenBank/DDBJ databases">
        <authorList>
            <person name="Varghese N."/>
            <person name="Submissions S."/>
        </authorList>
    </citation>
    <scope>NUCLEOTIDE SEQUENCE [LARGE SCALE GENOMIC DNA]</scope>
    <source>
        <strain evidence="2 3">PL 12/M</strain>
    </source>
</reference>
<dbReference type="CDD" id="cd00886">
    <property type="entry name" value="MogA_MoaB"/>
    <property type="match status" value="1"/>
</dbReference>
<proteinExistence type="predicted"/>
<dbReference type="Gene3D" id="3.40.980.10">
    <property type="entry name" value="MoaB/Mog-like domain"/>
    <property type="match status" value="1"/>
</dbReference>
<dbReference type="InterPro" id="IPR012245">
    <property type="entry name" value="MoaB"/>
</dbReference>
<organism evidence="2 3">
    <name type="scientific">Methanolobus vulcani</name>
    <dbReference type="NCBI Taxonomy" id="38026"/>
    <lineage>
        <taxon>Archaea</taxon>
        <taxon>Methanobacteriati</taxon>
        <taxon>Methanobacteriota</taxon>
        <taxon>Stenosarchaea group</taxon>
        <taxon>Methanomicrobia</taxon>
        <taxon>Methanosarcinales</taxon>
        <taxon>Methanosarcinaceae</taxon>
        <taxon>Methanolobus</taxon>
    </lineage>
</organism>
<dbReference type="InterPro" id="IPR036425">
    <property type="entry name" value="MoaB/Mog-like_dom_sf"/>
</dbReference>
<accession>A0A7Z7AV33</accession>
<dbReference type="InterPro" id="IPR001453">
    <property type="entry name" value="MoaB/Mog_dom"/>
</dbReference>
<dbReference type="PIRSF" id="PIRSF006443">
    <property type="entry name" value="MoaB"/>
    <property type="match status" value="1"/>
</dbReference>
<keyword evidence="3" id="KW-1185">Reference proteome</keyword>
<keyword evidence="2" id="KW-0808">Transferase</keyword>
<dbReference type="AlphaFoldDB" id="A0A7Z7AV33"/>
<dbReference type="GO" id="GO:0005829">
    <property type="term" value="C:cytosol"/>
    <property type="evidence" value="ECO:0007669"/>
    <property type="project" value="TreeGrafter"/>
</dbReference>
<evidence type="ECO:0000313" key="3">
    <source>
        <dbReference type="Proteomes" id="UP000199259"/>
    </source>
</evidence>
<feature type="domain" description="MoaB/Mog" evidence="1">
    <location>
        <begin position="20"/>
        <end position="173"/>
    </location>
</feature>
<dbReference type="NCBIfam" id="TIGR00177">
    <property type="entry name" value="molyb_syn"/>
    <property type="match status" value="1"/>
</dbReference>